<name>A0A916EDY9_9GLOM</name>
<protein>
    <submittedName>
        <fullName evidence="1">Uncharacterized protein</fullName>
    </submittedName>
</protein>
<organism evidence="1 2">
    <name type="scientific">Rhizophagus irregularis</name>
    <dbReference type="NCBI Taxonomy" id="588596"/>
    <lineage>
        <taxon>Eukaryota</taxon>
        <taxon>Fungi</taxon>
        <taxon>Fungi incertae sedis</taxon>
        <taxon>Mucoromycota</taxon>
        <taxon>Glomeromycotina</taxon>
        <taxon>Glomeromycetes</taxon>
        <taxon>Glomerales</taxon>
        <taxon>Glomeraceae</taxon>
        <taxon>Rhizophagus</taxon>
    </lineage>
</organism>
<dbReference type="Proteomes" id="UP000684084">
    <property type="component" value="Unassembled WGS sequence"/>
</dbReference>
<proteinExistence type="predicted"/>
<dbReference type="EMBL" id="CAGKOT010000043">
    <property type="protein sequence ID" value="CAB5380667.1"/>
    <property type="molecule type" value="Genomic_DNA"/>
</dbReference>
<comment type="caution">
    <text evidence="1">The sequence shown here is derived from an EMBL/GenBank/DDBJ whole genome shotgun (WGS) entry which is preliminary data.</text>
</comment>
<evidence type="ECO:0000313" key="2">
    <source>
        <dbReference type="Proteomes" id="UP000684084"/>
    </source>
</evidence>
<dbReference type="AlphaFoldDB" id="A0A916EDY9"/>
<sequence length="111" mass="13164">MKSSKFYKRQFHLLYISQTAEGTYLSRCGEKIPDIKENEENEKNDISSCYLESMLKFSFMSFYNHSSTNDTFYRTMRKNNFTDMDEESDDSEIEGSCNRLDFTELDESYSV</sequence>
<dbReference type="OrthoDB" id="10396291at2759"/>
<reference evidence="1" key="1">
    <citation type="submission" date="2020-05" db="EMBL/GenBank/DDBJ databases">
        <authorList>
            <person name="Rincon C."/>
            <person name="Sanders R I."/>
            <person name="Robbins C."/>
            <person name="Chaturvedi A."/>
        </authorList>
    </citation>
    <scope>NUCLEOTIDE SEQUENCE</scope>
    <source>
        <strain evidence="1">CHB12</strain>
    </source>
</reference>
<accession>A0A916EDY9</accession>
<evidence type="ECO:0000313" key="1">
    <source>
        <dbReference type="EMBL" id="CAB5380667.1"/>
    </source>
</evidence>
<gene>
    <name evidence="1" type="ORF">CHRIB12_LOCUS17180</name>
</gene>